<organism evidence="2 3">
    <name type="scientific">Cronartium quercuum f. sp. fusiforme G11</name>
    <dbReference type="NCBI Taxonomy" id="708437"/>
    <lineage>
        <taxon>Eukaryota</taxon>
        <taxon>Fungi</taxon>
        <taxon>Dikarya</taxon>
        <taxon>Basidiomycota</taxon>
        <taxon>Pucciniomycotina</taxon>
        <taxon>Pucciniomycetes</taxon>
        <taxon>Pucciniales</taxon>
        <taxon>Coleosporiaceae</taxon>
        <taxon>Cronartium</taxon>
    </lineage>
</organism>
<comment type="caution">
    <text evidence="2">The sequence shown here is derived from an EMBL/GenBank/DDBJ whole genome shotgun (WGS) entry which is preliminary data.</text>
</comment>
<proteinExistence type="predicted"/>
<evidence type="ECO:0000313" key="2">
    <source>
        <dbReference type="EMBL" id="KAG0141639.1"/>
    </source>
</evidence>
<gene>
    <name evidence="2" type="ORF">CROQUDRAFT_98564</name>
</gene>
<keyword evidence="3" id="KW-1185">Reference proteome</keyword>
<accession>A0A9P6T7M2</accession>
<dbReference type="AlphaFoldDB" id="A0A9P6T7M2"/>
<protein>
    <submittedName>
        <fullName evidence="2">Uncharacterized protein</fullName>
    </submittedName>
</protein>
<sequence length="271" mass="31187">MWLEGFEVRHILPQPMRADSKGTHSSWIETTPPQPPNRYIEHYLIHAGRQTRNRRGSRWQQALLQPTRARLGRTMYHTDADVTEHKFWLLTMMTASDMESRSTVDCPGLSNTRRRLRMHLTAWPEAHSVEPSFFKAHNQETESRSVLKGRSISTVGSTVLPYDKDAVLDRNPHSLFRREKLQHRHGLESRTIGDFLSYLDSLYAYGKEAIALEKHGRSPALDFGGRWFKKNWISSRQGTWSKQAKTFSTAPVPLLASSKPSSSCVGLMWSW</sequence>
<dbReference type="EMBL" id="MU167378">
    <property type="protein sequence ID" value="KAG0141639.1"/>
    <property type="molecule type" value="Genomic_DNA"/>
</dbReference>
<evidence type="ECO:0000256" key="1">
    <source>
        <dbReference type="SAM" id="MobiDB-lite"/>
    </source>
</evidence>
<dbReference type="Proteomes" id="UP000886653">
    <property type="component" value="Unassembled WGS sequence"/>
</dbReference>
<name>A0A9P6T7M2_9BASI</name>
<reference evidence="2" key="1">
    <citation type="submission" date="2013-11" db="EMBL/GenBank/DDBJ databases">
        <title>Genome sequence of the fusiform rust pathogen reveals effectors for host alternation and coevolution with pine.</title>
        <authorList>
            <consortium name="DOE Joint Genome Institute"/>
            <person name="Smith K."/>
            <person name="Pendleton A."/>
            <person name="Kubisiak T."/>
            <person name="Anderson C."/>
            <person name="Salamov A."/>
            <person name="Aerts A."/>
            <person name="Riley R."/>
            <person name="Clum A."/>
            <person name="Lindquist E."/>
            <person name="Ence D."/>
            <person name="Campbell M."/>
            <person name="Kronenberg Z."/>
            <person name="Feau N."/>
            <person name="Dhillon B."/>
            <person name="Hamelin R."/>
            <person name="Burleigh J."/>
            <person name="Smith J."/>
            <person name="Yandell M."/>
            <person name="Nelson C."/>
            <person name="Grigoriev I."/>
            <person name="Davis J."/>
        </authorList>
    </citation>
    <scope>NUCLEOTIDE SEQUENCE</scope>
    <source>
        <strain evidence="2">G11</strain>
    </source>
</reference>
<feature type="region of interest" description="Disordered" evidence="1">
    <location>
        <begin position="14"/>
        <end position="33"/>
    </location>
</feature>
<evidence type="ECO:0000313" key="3">
    <source>
        <dbReference type="Proteomes" id="UP000886653"/>
    </source>
</evidence>